<proteinExistence type="predicted"/>
<feature type="compositionally biased region" description="Polar residues" evidence="1">
    <location>
        <begin position="97"/>
        <end position="110"/>
    </location>
</feature>
<evidence type="ECO:0000256" key="1">
    <source>
        <dbReference type="SAM" id="MobiDB-lite"/>
    </source>
</evidence>
<evidence type="ECO:0000313" key="2">
    <source>
        <dbReference type="EMBL" id="CAF1162351.1"/>
    </source>
</evidence>
<reference evidence="2" key="1">
    <citation type="submission" date="2021-02" db="EMBL/GenBank/DDBJ databases">
        <authorList>
            <person name="Nowell W R."/>
        </authorList>
    </citation>
    <scope>NUCLEOTIDE SEQUENCE</scope>
</reference>
<accession>A0A814THK8</accession>
<sequence>MATPPNSQSSTKVIRIQEDEKVLLFQLREIYGNDYKKYGEYIRRESNVPLTIKKIYKLLDERKAYRRISDYFHRERAAKRIKDPRSNGADALYVRSSTRGLTQVPEQISLPNLDHEMDDDGGDDDDDIEGLNNNVEENHTGMDNDQQQPSSPTMTNGSDEHHEINHIMTDDDDQTQQIRHPSIVAAANHTRKRPVLFTNHKRSISSSTINNSTGDLFSVRAHLQKALHELDRALISRDNHHIDNDDQHRSNLTKTHLLTNGHRHSKLDDIVRTLSTVVNQQQENTRLIIDESSVLLVDDEQKQ</sequence>
<evidence type="ECO:0000313" key="3">
    <source>
        <dbReference type="Proteomes" id="UP000663828"/>
    </source>
</evidence>
<comment type="caution">
    <text evidence="2">The sequence shown here is derived from an EMBL/GenBank/DDBJ whole genome shotgun (WGS) entry which is preliminary data.</text>
</comment>
<dbReference type="Proteomes" id="UP000663828">
    <property type="component" value="Unassembled WGS sequence"/>
</dbReference>
<protein>
    <submittedName>
        <fullName evidence="2">Uncharacterized protein</fullName>
    </submittedName>
</protein>
<dbReference type="AlphaFoldDB" id="A0A814THK8"/>
<keyword evidence="3" id="KW-1185">Reference proteome</keyword>
<feature type="compositionally biased region" description="Polar residues" evidence="1">
    <location>
        <begin position="143"/>
        <end position="157"/>
    </location>
</feature>
<gene>
    <name evidence="2" type="ORF">XAT740_LOCUS21555</name>
</gene>
<name>A0A814THK8_ADIRI</name>
<feature type="region of interest" description="Disordered" evidence="1">
    <location>
        <begin position="97"/>
        <end position="160"/>
    </location>
</feature>
<feature type="compositionally biased region" description="Acidic residues" evidence="1">
    <location>
        <begin position="116"/>
        <end position="129"/>
    </location>
</feature>
<dbReference type="EMBL" id="CAJNOR010001549">
    <property type="protein sequence ID" value="CAF1162351.1"/>
    <property type="molecule type" value="Genomic_DNA"/>
</dbReference>
<feature type="non-terminal residue" evidence="2">
    <location>
        <position position="303"/>
    </location>
</feature>
<organism evidence="2 3">
    <name type="scientific">Adineta ricciae</name>
    <name type="common">Rotifer</name>
    <dbReference type="NCBI Taxonomy" id="249248"/>
    <lineage>
        <taxon>Eukaryota</taxon>
        <taxon>Metazoa</taxon>
        <taxon>Spiralia</taxon>
        <taxon>Gnathifera</taxon>
        <taxon>Rotifera</taxon>
        <taxon>Eurotatoria</taxon>
        <taxon>Bdelloidea</taxon>
        <taxon>Adinetida</taxon>
        <taxon>Adinetidae</taxon>
        <taxon>Adineta</taxon>
    </lineage>
</organism>